<keyword evidence="2" id="KW-0472">Membrane</keyword>
<evidence type="ECO:0000256" key="2">
    <source>
        <dbReference type="SAM" id="Phobius"/>
    </source>
</evidence>
<dbReference type="PANTHER" id="PTHR30092:SF0">
    <property type="entry name" value="INNER MEMBRANE PROTEIN CRED"/>
    <property type="match status" value="1"/>
</dbReference>
<dbReference type="AlphaFoldDB" id="A0A4V2J845"/>
<name>A0A4V2J845_9GAMM</name>
<feature type="transmembrane region" description="Helical" evidence="2">
    <location>
        <begin position="379"/>
        <end position="400"/>
    </location>
</feature>
<dbReference type="EMBL" id="SITD01000033">
    <property type="protein sequence ID" value="TBM30974.1"/>
    <property type="molecule type" value="Genomic_DNA"/>
</dbReference>
<dbReference type="PIRSF" id="PIRSF004548">
    <property type="entry name" value="CreD"/>
    <property type="match status" value="1"/>
</dbReference>
<protein>
    <submittedName>
        <fullName evidence="3">Cell envelope integrity protein CreD</fullName>
    </submittedName>
</protein>
<keyword evidence="2" id="KW-1133">Transmembrane helix</keyword>
<feature type="transmembrane region" description="Helical" evidence="2">
    <location>
        <begin position="302"/>
        <end position="323"/>
    </location>
</feature>
<dbReference type="Proteomes" id="UP000293380">
    <property type="component" value="Unassembled WGS sequence"/>
</dbReference>
<reference evidence="3 4" key="1">
    <citation type="submission" date="2019-02" db="EMBL/GenBank/DDBJ databases">
        <title>Comparative genomic analysis of the Hafnia genus genomes.</title>
        <authorList>
            <person name="Zhiqiu Y."/>
            <person name="Chao Y."/>
            <person name="Yuhui D."/>
            <person name="Di H."/>
            <person name="Bin L."/>
        </authorList>
    </citation>
    <scope>NUCLEOTIDE SEQUENCE [LARGE SCALE GENOMIC DNA]</scope>
    <source>
        <strain evidence="3 4">PCM_1194</strain>
    </source>
</reference>
<dbReference type="InterPro" id="IPR010364">
    <property type="entry name" value="Uncharacterised_IM_CreD"/>
</dbReference>
<feature type="transmembrane region" description="Helical" evidence="2">
    <location>
        <begin position="6"/>
        <end position="24"/>
    </location>
</feature>
<keyword evidence="2" id="KW-0812">Transmembrane</keyword>
<accession>A0A4V2J845</accession>
<feature type="transmembrane region" description="Helical" evidence="2">
    <location>
        <begin position="355"/>
        <end position="373"/>
    </location>
</feature>
<dbReference type="GO" id="GO:0005886">
    <property type="term" value="C:plasma membrane"/>
    <property type="evidence" value="ECO:0007669"/>
    <property type="project" value="TreeGrafter"/>
</dbReference>
<dbReference type="PANTHER" id="PTHR30092">
    <property type="entry name" value="INNER MEMBRANE PROTEIN CRED"/>
    <property type="match status" value="1"/>
</dbReference>
<feature type="transmembrane region" description="Helical" evidence="2">
    <location>
        <begin position="329"/>
        <end position="348"/>
    </location>
</feature>
<gene>
    <name evidence="3" type="primary">creD</name>
    <name evidence="3" type="ORF">EYY89_04035</name>
</gene>
<organism evidence="3 4">
    <name type="scientific">Hafnia paralvei</name>
    <dbReference type="NCBI Taxonomy" id="546367"/>
    <lineage>
        <taxon>Bacteria</taxon>
        <taxon>Pseudomonadati</taxon>
        <taxon>Pseudomonadota</taxon>
        <taxon>Gammaproteobacteria</taxon>
        <taxon>Enterobacterales</taxon>
        <taxon>Hafniaceae</taxon>
        <taxon>Hafnia</taxon>
    </lineage>
</organism>
<feature type="transmembrane region" description="Helical" evidence="2">
    <location>
        <begin position="407"/>
        <end position="425"/>
    </location>
</feature>
<dbReference type="Pfam" id="PF06123">
    <property type="entry name" value="CreD"/>
    <property type="match status" value="1"/>
</dbReference>
<dbReference type="NCBIfam" id="NF008712">
    <property type="entry name" value="PRK11715.1-1"/>
    <property type="match status" value="1"/>
</dbReference>
<comment type="caution">
    <text evidence="3">The sequence shown here is derived from an EMBL/GenBank/DDBJ whole genome shotgun (WGS) entry which is preliminary data.</text>
</comment>
<feature type="compositionally biased region" description="Low complexity" evidence="1">
    <location>
        <begin position="434"/>
        <end position="450"/>
    </location>
</feature>
<dbReference type="RefSeq" id="WP_130959045.1">
    <property type="nucleotide sequence ID" value="NZ_SITD01000033.1"/>
</dbReference>
<feature type="region of interest" description="Disordered" evidence="1">
    <location>
        <begin position="434"/>
        <end position="471"/>
    </location>
</feature>
<evidence type="ECO:0000313" key="4">
    <source>
        <dbReference type="Proteomes" id="UP000293380"/>
    </source>
</evidence>
<evidence type="ECO:0000313" key="3">
    <source>
        <dbReference type="EMBL" id="TBM30974.1"/>
    </source>
</evidence>
<sequence>MFKSVLLYKVLTVVGCMLLMFIPIQQLINIVHEREEYQEQVIDQVADSTSREQRVLGPVIVIPYTLTTTEINKKERHSITKEYFSYELPQQLNIDGKPQVEIRKVGLYQTQLYHSDLHFSANFKKVDTRQLVSGDNVKLSVGKPYLVVMLSDARGIRQISSLKANATEIAFEPGVQGDQQGQGMHADIPLELLTGDALKIDFTFKISGSSSLEVVPLGRTTEMTLRSNWPHPSFLGRFLPDTHSITAKGFSASWHSSWYANNLNNEYQVAGEQIPFNNIPAFRVGLVEPVDHYQLTERSIKYAILFIGLTFGAFFMFEMLTMLRLHPMQYILVGAALSMFYLVLLAFAERIGFTLAYLIASLSCSALIGFYLSAVLQGWIRGVLFSIGLLVLYGVLYMLLHSEDNSLMLGSVLLFSILALIMSLTRRFDWHRVTSSSSSPQKQSQESETPPSDEDGAQEENVSRKSFRLWK</sequence>
<proteinExistence type="predicted"/>
<evidence type="ECO:0000256" key="1">
    <source>
        <dbReference type="SAM" id="MobiDB-lite"/>
    </source>
</evidence>